<evidence type="ECO:0000313" key="6">
    <source>
        <dbReference type="Proteomes" id="UP001217476"/>
    </source>
</evidence>
<dbReference type="SUPFAM" id="SSF48179">
    <property type="entry name" value="6-phosphogluconate dehydrogenase C-terminal domain-like"/>
    <property type="match status" value="1"/>
</dbReference>
<sequence length="255" mass="26608">MTLGFIGTGTITAAIIRGLGRWGWTDPILVSPRNAELARTLAEAWSFVTVAADNQAIVDGSDMAFLAVRPQVAEAVLAGLRFKAGQDVVSLIATLPLGKLATLVGAGPTLSRAIPLPFVEQGIGVTPVHPPASAAAPIFERLGSVIAVADESQMNLLLAASSTMGAFFQQQAAIADWLAAHGLPPSQARRYLGKLMAGLSHSTDLREGMDFHTLVHEFSTQGGTNEQIHHHLAQAGVPAQLGEALDAVLARVTGD</sequence>
<gene>
    <name evidence="5" type="ORF">P0Y65_19810</name>
</gene>
<dbReference type="InterPro" id="IPR000304">
    <property type="entry name" value="Pyrroline-COOH_reductase"/>
</dbReference>
<dbReference type="GO" id="GO:0004735">
    <property type="term" value="F:pyrroline-5-carboxylate reductase activity"/>
    <property type="evidence" value="ECO:0007669"/>
    <property type="project" value="InterPro"/>
</dbReference>
<dbReference type="NCBIfam" id="NF005063">
    <property type="entry name" value="PRK06476.1"/>
    <property type="match status" value="1"/>
</dbReference>
<dbReference type="PANTHER" id="PTHR11645:SF13">
    <property type="entry name" value="PYRROLINE-5-CARBOXYLATE REDUCTASE CATALYTIC N-TERMINAL DOMAIN-CONTAINING PROTEIN"/>
    <property type="match status" value="1"/>
</dbReference>
<organism evidence="5 6">
    <name type="scientific">Candidatus Devosia phytovorans</name>
    <dbReference type="NCBI Taxonomy" id="3121372"/>
    <lineage>
        <taxon>Bacteria</taxon>
        <taxon>Pseudomonadati</taxon>
        <taxon>Pseudomonadota</taxon>
        <taxon>Alphaproteobacteria</taxon>
        <taxon>Hyphomicrobiales</taxon>
        <taxon>Devosiaceae</taxon>
        <taxon>Devosia</taxon>
    </lineage>
</organism>
<dbReference type="Gene3D" id="3.40.50.720">
    <property type="entry name" value="NAD(P)-binding Rossmann-like Domain"/>
    <property type="match status" value="1"/>
</dbReference>
<feature type="binding site" evidence="2">
    <location>
        <position position="54"/>
    </location>
    <ligand>
        <name>NADPH</name>
        <dbReference type="ChEBI" id="CHEBI:57783"/>
    </ligand>
</feature>
<evidence type="ECO:0000259" key="3">
    <source>
        <dbReference type="Pfam" id="PF03807"/>
    </source>
</evidence>
<dbReference type="InterPro" id="IPR036291">
    <property type="entry name" value="NAD(P)-bd_dom_sf"/>
</dbReference>
<protein>
    <submittedName>
        <fullName evidence="5">Pyrroline-5-carboxylate reductase</fullName>
    </submittedName>
</protein>
<reference evidence="5" key="1">
    <citation type="submission" date="2023-03" db="EMBL/GenBank/DDBJ databases">
        <title>Andean soil-derived lignocellulolytic bacterial consortium as a source of novel taxa and putative plastic-active enzymes.</title>
        <authorList>
            <person name="Diaz-Garcia L."/>
            <person name="Chuvochina M."/>
            <person name="Feuerriegel G."/>
            <person name="Bunk B."/>
            <person name="Sproer C."/>
            <person name="Streit W.R."/>
            <person name="Rodriguez L.M."/>
            <person name="Overmann J."/>
            <person name="Jimenez D.J."/>
        </authorList>
    </citation>
    <scope>NUCLEOTIDE SEQUENCE</scope>
    <source>
        <strain evidence="5">MAG 4196</strain>
    </source>
</reference>
<dbReference type="SUPFAM" id="SSF51735">
    <property type="entry name" value="NAD(P)-binding Rossmann-fold domains"/>
    <property type="match status" value="1"/>
</dbReference>
<dbReference type="Pfam" id="PF03807">
    <property type="entry name" value="F420_oxidored"/>
    <property type="match status" value="1"/>
</dbReference>
<feature type="domain" description="Pyrroline-5-carboxylate reductase dimerisation" evidence="4">
    <location>
        <begin position="151"/>
        <end position="251"/>
    </location>
</feature>
<evidence type="ECO:0000256" key="1">
    <source>
        <dbReference type="ARBA" id="ARBA00005525"/>
    </source>
</evidence>
<dbReference type="InterPro" id="IPR008927">
    <property type="entry name" value="6-PGluconate_DH-like_C_sf"/>
</dbReference>
<feature type="binding site" evidence="2">
    <location>
        <begin position="67"/>
        <end position="70"/>
    </location>
    <ligand>
        <name>NADP(+)</name>
        <dbReference type="ChEBI" id="CHEBI:58349"/>
    </ligand>
</feature>
<dbReference type="EMBL" id="CP119312">
    <property type="protein sequence ID" value="WEK04393.1"/>
    <property type="molecule type" value="Genomic_DNA"/>
</dbReference>
<name>A0AAJ5VT80_9HYPH</name>
<proteinExistence type="inferred from homology"/>
<dbReference type="Gene3D" id="1.10.3730.10">
    <property type="entry name" value="ProC C-terminal domain-like"/>
    <property type="match status" value="1"/>
</dbReference>
<dbReference type="PIRSF" id="PIRSF000193">
    <property type="entry name" value="Pyrrol-5-carb_rd"/>
    <property type="match status" value="1"/>
</dbReference>
<keyword evidence="2" id="KW-0521">NADP</keyword>
<comment type="similarity">
    <text evidence="1">Belongs to the pyrroline-5-carboxylate reductase family.</text>
</comment>
<dbReference type="InterPro" id="IPR028939">
    <property type="entry name" value="P5C_Rdtase_cat_N"/>
</dbReference>
<evidence type="ECO:0000256" key="2">
    <source>
        <dbReference type="PIRSR" id="PIRSR000193-1"/>
    </source>
</evidence>
<dbReference type="PANTHER" id="PTHR11645">
    <property type="entry name" value="PYRROLINE-5-CARBOXYLATE REDUCTASE"/>
    <property type="match status" value="1"/>
</dbReference>
<dbReference type="Pfam" id="PF14748">
    <property type="entry name" value="P5CR_dimer"/>
    <property type="match status" value="1"/>
</dbReference>
<accession>A0AAJ5VT80</accession>
<feature type="domain" description="Pyrroline-5-carboxylate reductase catalytic N-terminal" evidence="3">
    <location>
        <begin position="3"/>
        <end position="93"/>
    </location>
</feature>
<dbReference type="InterPro" id="IPR029036">
    <property type="entry name" value="P5CR_dimer"/>
</dbReference>
<dbReference type="AlphaFoldDB" id="A0AAJ5VT80"/>
<evidence type="ECO:0000313" key="5">
    <source>
        <dbReference type="EMBL" id="WEK04393.1"/>
    </source>
</evidence>
<evidence type="ECO:0000259" key="4">
    <source>
        <dbReference type="Pfam" id="PF14748"/>
    </source>
</evidence>
<dbReference type="GO" id="GO:0055129">
    <property type="term" value="P:L-proline biosynthetic process"/>
    <property type="evidence" value="ECO:0007669"/>
    <property type="project" value="TreeGrafter"/>
</dbReference>
<dbReference type="Proteomes" id="UP001217476">
    <property type="component" value="Chromosome"/>
</dbReference>